<dbReference type="SMR" id="A0A2C9UZL1"/>
<name>A0A2C9UZL1_MANES</name>
<evidence type="ECO:0000313" key="9">
    <source>
        <dbReference type="Proteomes" id="UP000091857"/>
    </source>
</evidence>
<evidence type="ECO:0000256" key="2">
    <source>
        <dbReference type="ARBA" id="ARBA00023015"/>
    </source>
</evidence>
<dbReference type="SMART" id="SM00338">
    <property type="entry name" value="BRLZ"/>
    <property type="match status" value="1"/>
</dbReference>
<proteinExistence type="predicted"/>
<dbReference type="EMBL" id="CM004397">
    <property type="protein sequence ID" value="OAY37236.1"/>
    <property type="molecule type" value="Genomic_DNA"/>
</dbReference>
<comment type="subcellular location">
    <subcellularLocation>
        <location evidence="1">Nucleus</location>
    </subcellularLocation>
</comment>
<dbReference type="STRING" id="3983.A0A2C9UZL1"/>
<dbReference type="Proteomes" id="UP000091857">
    <property type="component" value="Chromosome 11"/>
</dbReference>
<comment type="caution">
    <text evidence="8">The sequence shown here is derived from an EMBL/GenBank/DDBJ whole genome shotgun (WGS) entry which is preliminary data.</text>
</comment>
<dbReference type="Pfam" id="PF00170">
    <property type="entry name" value="bZIP_1"/>
    <property type="match status" value="1"/>
</dbReference>
<dbReference type="GO" id="GO:0000976">
    <property type="term" value="F:transcription cis-regulatory region binding"/>
    <property type="evidence" value="ECO:0000318"/>
    <property type="project" value="GO_Central"/>
</dbReference>
<dbReference type="CDD" id="cd14702">
    <property type="entry name" value="bZIP_plant_GBF1"/>
    <property type="match status" value="1"/>
</dbReference>
<dbReference type="PANTHER" id="PTHR45764">
    <property type="entry name" value="BZIP TRANSCRIPTION FACTOR 44"/>
    <property type="match status" value="1"/>
</dbReference>
<dbReference type="OMA" id="PIMTADI"/>
<organism evidence="8 9">
    <name type="scientific">Manihot esculenta</name>
    <name type="common">Cassava</name>
    <name type="synonym">Jatropha manihot</name>
    <dbReference type="NCBI Taxonomy" id="3983"/>
    <lineage>
        <taxon>Eukaryota</taxon>
        <taxon>Viridiplantae</taxon>
        <taxon>Streptophyta</taxon>
        <taxon>Embryophyta</taxon>
        <taxon>Tracheophyta</taxon>
        <taxon>Spermatophyta</taxon>
        <taxon>Magnoliopsida</taxon>
        <taxon>eudicotyledons</taxon>
        <taxon>Gunneridae</taxon>
        <taxon>Pentapetalae</taxon>
        <taxon>rosids</taxon>
        <taxon>fabids</taxon>
        <taxon>Malpighiales</taxon>
        <taxon>Euphorbiaceae</taxon>
        <taxon>Crotonoideae</taxon>
        <taxon>Manihoteae</taxon>
        <taxon>Manihot</taxon>
    </lineage>
</organism>
<dbReference type="GO" id="GO:0046982">
    <property type="term" value="F:protein heterodimerization activity"/>
    <property type="evidence" value="ECO:0007669"/>
    <property type="project" value="UniProtKB-ARBA"/>
</dbReference>
<dbReference type="OrthoDB" id="551672at2759"/>
<gene>
    <name evidence="8" type="ORF">MANES_11G085000v8</name>
</gene>
<evidence type="ECO:0000256" key="6">
    <source>
        <dbReference type="SAM" id="MobiDB-lite"/>
    </source>
</evidence>
<dbReference type="FunFam" id="1.20.5.170:FF:000020">
    <property type="entry name" value="BZIP transcription factor"/>
    <property type="match status" value="1"/>
</dbReference>
<dbReference type="InterPro" id="IPR004827">
    <property type="entry name" value="bZIP"/>
</dbReference>
<keyword evidence="3" id="KW-0238">DNA-binding</keyword>
<reference evidence="9" key="1">
    <citation type="journal article" date="2016" name="Nat. Biotechnol.">
        <title>Sequencing wild and cultivated cassava and related species reveals extensive interspecific hybridization and genetic diversity.</title>
        <authorList>
            <person name="Bredeson J.V."/>
            <person name="Lyons J.B."/>
            <person name="Prochnik S.E."/>
            <person name="Wu G.A."/>
            <person name="Ha C.M."/>
            <person name="Edsinger-Gonzales E."/>
            <person name="Grimwood J."/>
            <person name="Schmutz J."/>
            <person name="Rabbi I.Y."/>
            <person name="Egesi C."/>
            <person name="Nauluvula P."/>
            <person name="Lebot V."/>
            <person name="Ndunguru J."/>
            <person name="Mkamilo G."/>
            <person name="Bart R.S."/>
            <person name="Setter T.L."/>
            <person name="Gleadow R.M."/>
            <person name="Kulakow P."/>
            <person name="Ferguson M.E."/>
            <person name="Rounsley S."/>
            <person name="Rokhsar D.S."/>
        </authorList>
    </citation>
    <scope>NUCLEOTIDE SEQUENCE [LARGE SCALE GENOMIC DNA]</scope>
    <source>
        <strain evidence="9">cv. AM560-2</strain>
    </source>
</reference>
<evidence type="ECO:0000259" key="7">
    <source>
        <dbReference type="PROSITE" id="PS50217"/>
    </source>
</evidence>
<feature type="region of interest" description="Disordered" evidence="6">
    <location>
        <begin position="1"/>
        <end position="51"/>
    </location>
</feature>
<dbReference type="GO" id="GO:0045893">
    <property type="term" value="P:positive regulation of DNA-templated transcription"/>
    <property type="evidence" value="ECO:0000318"/>
    <property type="project" value="GO_Central"/>
</dbReference>
<keyword evidence="5" id="KW-0539">Nucleus</keyword>
<evidence type="ECO:0000256" key="1">
    <source>
        <dbReference type="ARBA" id="ARBA00004123"/>
    </source>
</evidence>
<evidence type="ECO:0000256" key="4">
    <source>
        <dbReference type="ARBA" id="ARBA00023163"/>
    </source>
</evidence>
<dbReference type="PROSITE" id="PS50217">
    <property type="entry name" value="BZIP"/>
    <property type="match status" value="1"/>
</dbReference>
<dbReference type="PANTHER" id="PTHR45764:SF76">
    <property type="entry name" value="OS02G0132500 PROTEIN"/>
    <property type="match status" value="1"/>
</dbReference>
<sequence>MASSSGTSSGSTSMHNSGSEENFQALMDQRKRKRMISNRESARRSRMRKQKHLDDLTAQVAQLSKENHQLITSIDITTQHYLNVEADNSILRAQVLELSHRLESLNEIINFLTASNDVYEDSSTLNEPSDCFFNPMNLSYLNQSVMASADIFQY</sequence>
<keyword evidence="4" id="KW-0804">Transcription</keyword>
<accession>A0A2C9UZL1</accession>
<feature type="compositionally biased region" description="Low complexity" evidence="6">
    <location>
        <begin position="1"/>
        <end position="19"/>
    </location>
</feature>
<dbReference type="Gramene" id="Manes.11G085000.1.v8.1">
    <property type="protein sequence ID" value="Manes.11G085000.1.v8.1.CDS.1"/>
    <property type="gene ID" value="Manes.11G085000.v8.1"/>
</dbReference>
<protein>
    <recommendedName>
        <fullName evidence="7">BZIP domain-containing protein</fullName>
    </recommendedName>
</protein>
<evidence type="ECO:0000313" key="8">
    <source>
        <dbReference type="EMBL" id="OAY37236.1"/>
    </source>
</evidence>
<evidence type="ECO:0000256" key="5">
    <source>
        <dbReference type="ARBA" id="ARBA00023242"/>
    </source>
</evidence>
<dbReference type="InterPro" id="IPR045314">
    <property type="entry name" value="bZIP_plant_GBF1"/>
</dbReference>
<dbReference type="SUPFAM" id="SSF57959">
    <property type="entry name" value="Leucine zipper domain"/>
    <property type="match status" value="1"/>
</dbReference>
<dbReference type="AlphaFoldDB" id="A0A2C9UZL1"/>
<dbReference type="GO" id="GO:0005634">
    <property type="term" value="C:nucleus"/>
    <property type="evidence" value="ECO:0000318"/>
    <property type="project" value="GO_Central"/>
</dbReference>
<keyword evidence="9" id="KW-1185">Reference proteome</keyword>
<dbReference type="GO" id="GO:0003700">
    <property type="term" value="F:DNA-binding transcription factor activity"/>
    <property type="evidence" value="ECO:0000318"/>
    <property type="project" value="GO_Central"/>
</dbReference>
<dbReference type="InterPro" id="IPR046347">
    <property type="entry name" value="bZIP_sf"/>
</dbReference>
<keyword evidence="2" id="KW-0805">Transcription regulation</keyword>
<dbReference type="Gene3D" id="1.20.5.170">
    <property type="match status" value="1"/>
</dbReference>
<feature type="domain" description="BZIP" evidence="7">
    <location>
        <begin position="28"/>
        <end position="75"/>
    </location>
</feature>
<dbReference type="PROSITE" id="PS00036">
    <property type="entry name" value="BZIP_BASIC"/>
    <property type="match status" value="1"/>
</dbReference>
<evidence type="ECO:0000256" key="3">
    <source>
        <dbReference type="ARBA" id="ARBA00023125"/>
    </source>
</evidence>